<dbReference type="PANTHER" id="PTHR16165">
    <property type="entry name" value="NXPE FAMILY MEMBER"/>
    <property type="match status" value="1"/>
</dbReference>
<keyword evidence="5" id="KW-1185">Reference proteome</keyword>
<proteinExistence type="inferred from homology"/>
<gene>
    <name evidence="4" type="primary">LOC103180123</name>
</gene>
<comment type="similarity">
    <text evidence="1">Belongs to the NXPE family.</text>
</comment>
<accession>A0A4W3JWG0</accession>
<dbReference type="Ensembl" id="ENSCMIT00000048533.1">
    <property type="protein sequence ID" value="ENSCMIP00000047859.1"/>
    <property type="gene ID" value="ENSCMIG00000019600.1"/>
</dbReference>
<dbReference type="InterPro" id="IPR057106">
    <property type="entry name" value="NXPE4_C"/>
</dbReference>
<dbReference type="OrthoDB" id="5950832at2759"/>
<dbReference type="InParanoid" id="A0A4W3JWG0"/>
<reference evidence="5" key="1">
    <citation type="journal article" date="2006" name="Science">
        <title>Ancient noncoding elements conserved in the human genome.</title>
        <authorList>
            <person name="Venkatesh B."/>
            <person name="Kirkness E.F."/>
            <person name="Loh Y.H."/>
            <person name="Halpern A.L."/>
            <person name="Lee A.P."/>
            <person name="Johnson J."/>
            <person name="Dandona N."/>
            <person name="Viswanathan L.D."/>
            <person name="Tay A."/>
            <person name="Venter J.C."/>
            <person name="Strausberg R.L."/>
            <person name="Brenner S."/>
        </authorList>
    </citation>
    <scope>NUCLEOTIDE SEQUENCE [LARGE SCALE GENOMIC DNA]</scope>
</reference>
<dbReference type="InterPro" id="IPR013783">
    <property type="entry name" value="Ig-like_fold"/>
</dbReference>
<dbReference type="InterPro" id="IPR014756">
    <property type="entry name" value="Ig_E-set"/>
</dbReference>
<dbReference type="OMA" id="YEENTEC"/>
<evidence type="ECO:0000259" key="3">
    <source>
        <dbReference type="Pfam" id="PF24536"/>
    </source>
</evidence>
<dbReference type="GeneTree" id="ENSGT00950000182866"/>
<evidence type="ECO:0000313" key="4">
    <source>
        <dbReference type="Ensembl" id="ENSCMIP00000047859.1"/>
    </source>
</evidence>
<dbReference type="RefSeq" id="XP_007893966.1">
    <property type="nucleotide sequence ID" value="XM_007895775.1"/>
</dbReference>
<keyword evidence="2" id="KW-0472">Membrane</keyword>
<protein>
    <submittedName>
        <fullName evidence="4">Neurexophilin and PC-esterase domain family, member 3</fullName>
    </submittedName>
</protein>
<feature type="domain" description="NXPE C-terminal" evidence="3">
    <location>
        <begin position="342"/>
        <end position="566"/>
    </location>
</feature>
<dbReference type="PANTHER" id="PTHR16165:SF9">
    <property type="entry name" value="NXPE FAMILY MEMBER 3"/>
    <property type="match status" value="1"/>
</dbReference>
<reference evidence="5" key="3">
    <citation type="journal article" date="2014" name="Nature">
        <title>Elephant shark genome provides unique insights into gnathostome evolution.</title>
        <authorList>
            <consortium name="International Elephant Shark Genome Sequencing Consortium"/>
            <person name="Venkatesh B."/>
            <person name="Lee A.P."/>
            <person name="Ravi V."/>
            <person name="Maurya A.K."/>
            <person name="Lian M.M."/>
            <person name="Swann J.B."/>
            <person name="Ohta Y."/>
            <person name="Flajnik M.F."/>
            <person name="Sutoh Y."/>
            <person name="Kasahara M."/>
            <person name="Hoon S."/>
            <person name="Gangu V."/>
            <person name="Roy S.W."/>
            <person name="Irimia M."/>
            <person name="Korzh V."/>
            <person name="Kondrychyn I."/>
            <person name="Lim Z.W."/>
            <person name="Tay B.H."/>
            <person name="Tohari S."/>
            <person name="Kong K.W."/>
            <person name="Ho S."/>
            <person name="Lorente-Galdos B."/>
            <person name="Quilez J."/>
            <person name="Marques-Bonet T."/>
            <person name="Raney B.J."/>
            <person name="Ingham P.W."/>
            <person name="Tay A."/>
            <person name="Hillier L.W."/>
            <person name="Minx P."/>
            <person name="Boehm T."/>
            <person name="Wilson R.K."/>
            <person name="Brenner S."/>
            <person name="Warren W.C."/>
        </authorList>
    </citation>
    <scope>NUCLEOTIDE SEQUENCE [LARGE SCALE GENOMIC DNA]</scope>
</reference>
<evidence type="ECO:0000256" key="1">
    <source>
        <dbReference type="ARBA" id="ARBA00005431"/>
    </source>
</evidence>
<name>A0A4W3JWG0_CALMI</name>
<dbReference type="KEGG" id="cmk:103180123"/>
<reference evidence="4" key="5">
    <citation type="submission" date="2025-09" db="UniProtKB">
        <authorList>
            <consortium name="Ensembl"/>
        </authorList>
    </citation>
    <scope>IDENTIFICATION</scope>
</reference>
<keyword evidence="2" id="KW-1133">Transmembrane helix</keyword>
<organism evidence="4 5">
    <name type="scientific">Callorhinchus milii</name>
    <name type="common">Ghost shark</name>
    <dbReference type="NCBI Taxonomy" id="7868"/>
    <lineage>
        <taxon>Eukaryota</taxon>
        <taxon>Metazoa</taxon>
        <taxon>Chordata</taxon>
        <taxon>Craniata</taxon>
        <taxon>Vertebrata</taxon>
        <taxon>Chondrichthyes</taxon>
        <taxon>Holocephali</taxon>
        <taxon>Chimaeriformes</taxon>
        <taxon>Callorhinchidae</taxon>
        <taxon>Callorhinchus</taxon>
    </lineage>
</organism>
<sequence length="571" mass="65182">MNEQVPKTSRLFSASQIIFVLMVILSVVILSLNVHHIESNNRSSSESVPMWNFPIPKQRVMKKVPATLKTLICHYQNQSSISEDRSEEMFLLKMIEWTNSPGARTPFMNSTDPKHSHFLILNSQNTFHIGDQLQVMVHMYDFSGHLKQYGGDYLQARIHTPELKAGSVGTVVDYQNGSYKINFTLFWSGNVEVSVILVHPSEGIQVLKRIRKERPDKVYFRSKFRSGTVVESTICSICLPETAPICNYTDVRTGEPWFCYKPKHLSCTARVDHSVGPYQNKLLNKEESLYFKSKVNLQVSILPRGPGNVTVVKSSRVVSGPGECVFGKSLMSPSGFYYNGLWRSTSCNIHRFNTSASITNCLHGKVIYIYGDSTIRQWFEYLSAILTDLKKFDLGKQIKNGPHLSVDLKNNILLNFRLHGPPIRTSPLATQDMHYIANELDEIKGGKNIIIAFTIWAHFGTFPLEVYIRRIQNIRRAIVRLLDRSPDTQIIIKTANVQGLSFKSSLFNDDWNCFQLDLVLRKMFEGINVAFVDAWEMTLAHYLPHLLHPKQIIIKNEVDVFLSYTCPLKNK</sequence>
<reference evidence="4" key="4">
    <citation type="submission" date="2025-08" db="UniProtKB">
        <authorList>
            <consortium name="Ensembl"/>
        </authorList>
    </citation>
    <scope>IDENTIFICATION</scope>
</reference>
<dbReference type="SUPFAM" id="SSF81296">
    <property type="entry name" value="E set domains"/>
    <property type="match status" value="1"/>
</dbReference>
<reference evidence="5" key="2">
    <citation type="journal article" date="2007" name="PLoS Biol.">
        <title>Survey sequencing and comparative analysis of the elephant shark (Callorhinchus milii) genome.</title>
        <authorList>
            <person name="Venkatesh B."/>
            <person name="Kirkness E.F."/>
            <person name="Loh Y.H."/>
            <person name="Halpern A.L."/>
            <person name="Lee A.P."/>
            <person name="Johnson J."/>
            <person name="Dandona N."/>
            <person name="Viswanathan L.D."/>
            <person name="Tay A."/>
            <person name="Venter J.C."/>
            <person name="Strausberg R.L."/>
            <person name="Brenner S."/>
        </authorList>
    </citation>
    <scope>NUCLEOTIDE SEQUENCE [LARGE SCALE GENOMIC DNA]</scope>
</reference>
<dbReference type="AlphaFoldDB" id="A0A4W3JWG0"/>
<keyword evidence="2" id="KW-0812">Transmembrane</keyword>
<feature type="transmembrane region" description="Helical" evidence="2">
    <location>
        <begin position="12"/>
        <end position="32"/>
    </location>
</feature>
<evidence type="ECO:0000313" key="5">
    <source>
        <dbReference type="Proteomes" id="UP000314986"/>
    </source>
</evidence>
<evidence type="ECO:0000256" key="2">
    <source>
        <dbReference type="SAM" id="Phobius"/>
    </source>
</evidence>
<dbReference type="Pfam" id="PF06312">
    <property type="entry name" value="Neurexophilin"/>
    <property type="match status" value="1"/>
</dbReference>
<dbReference type="Gene3D" id="2.60.40.10">
    <property type="entry name" value="Immunoglobulins"/>
    <property type="match status" value="1"/>
</dbReference>
<dbReference type="Proteomes" id="UP000314986">
    <property type="component" value="Unassembled WGS sequence"/>
</dbReference>
<dbReference type="Pfam" id="PF24536">
    <property type="entry name" value="NXPE4_C"/>
    <property type="match status" value="1"/>
</dbReference>
<dbReference type="GeneID" id="103180123"/>
<dbReference type="InterPro" id="IPR026845">
    <property type="entry name" value="NXPH/NXPE"/>
</dbReference>